<dbReference type="Proteomes" id="UP000051012">
    <property type="component" value="Unassembled WGS sequence"/>
</dbReference>
<dbReference type="PROSITE" id="PS51831">
    <property type="entry name" value="HD"/>
    <property type="match status" value="1"/>
</dbReference>
<evidence type="ECO:0000259" key="1">
    <source>
        <dbReference type="PROSITE" id="PS51831"/>
    </source>
</evidence>
<organism evidence="3 4">
    <name type="scientific">candidate division TA06 bacterium DG_78</name>
    <dbReference type="NCBI Taxonomy" id="1703772"/>
    <lineage>
        <taxon>Bacteria</taxon>
        <taxon>Bacteria division TA06</taxon>
    </lineage>
</organism>
<dbReference type="SUPFAM" id="SSF109604">
    <property type="entry name" value="HD-domain/PDEase-like"/>
    <property type="match status" value="1"/>
</dbReference>
<comment type="caution">
    <text evidence="3">The sequence shown here is derived from an EMBL/GenBank/DDBJ whole genome shotgun (WGS) entry which is preliminary data.</text>
</comment>
<dbReference type="PROSITE" id="PS51832">
    <property type="entry name" value="HD_GYP"/>
    <property type="match status" value="1"/>
</dbReference>
<dbReference type="Gene3D" id="1.10.3210.10">
    <property type="entry name" value="Hypothetical protein af1432"/>
    <property type="match status" value="1"/>
</dbReference>
<feature type="domain" description="HD" evidence="1">
    <location>
        <begin position="213"/>
        <end position="338"/>
    </location>
</feature>
<sequence>MKISLREAGDNFISFFYTLIKAVQVHDLRNDVVQSAAQKLLEYINSILTATSTIEIVRYRDYIFFNKQRLRFKIDRFASLQFIDSKLRVLKIKSLTFLPGISKEEILKFSSIFKLERDIFLKQFTLEKFNHIQLEFATRDDEIPELLKDGERVKRTYFRALKGLRNLMQNLWTNRPVDVISSRRIVYSLLNALFQDEYGLLALATLKNIDEYTFNHSLNVGILSMALGQRIDLNRKSLAQLGTAGLLHDLGKVDIPKEIMYKVELSNEEWEKIKLHSVYGVKEIVRIRELDEIGMVGMVVAYQHHWNYDGTGYPAREKDEKPMLFAKIVRICDAYDAMTSPRTYQPIPYLRHYALRILWAHKHTWFDPILVKAFIQLLGVYPVGSCLELNSREIGLVIRQNVGYLDLPLVKIVINKQGENVDGATVDLSLEKGINIVRPVFPQQYGINPATYFV</sequence>
<dbReference type="InterPro" id="IPR037522">
    <property type="entry name" value="HD_GYP_dom"/>
</dbReference>
<dbReference type="PANTHER" id="PTHR43155">
    <property type="entry name" value="CYCLIC DI-GMP PHOSPHODIESTERASE PA4108-RELATED"/>
    <property type="match status" value="1"/>
</dbReference>
<evidence type="ECO:0000313" key="3">
    <source>
        <dbReference type="EMBL" id="KPJ74181.1"/>
    </source>
</evidence>
<dbReference type="EMBL" id="LJNI01000012">
    <property type="protein sequence ID" value="KPJ74181.1"/>
    <property type="molecule type" value="Genomic_DNA"/>
</dbReference>
<accession>A0A0S7YHE4</accession>
<dbReference type="AlphaFoldDB" id="A0A0S7YHE4"/>
<dbReference type="SMART" id="SM00471">
    <property type="entry name" value="HDc"/>
    <property type="match status" value="1"/>
</dbReference>
<feature type="domain" description="HD-GYP" evidence="2">
    <location>
        <begin position="191"/>
        <end position="390"/>
    </location>
</feature>
<dbReference type="PANTHER" id="PTHR43155:SF2">
    <property type="entry name" value="CYCLIC DI-GMP PHOSPHODIESTERASE PA4108"/>
    <property type="match status" value="1"/>
</dbReference>
<gene>
    <name evidence="3" type="ORF">AMJ52_01595</name>
</gene>
<name>A0A0S7YHE4_UNCT6</name>
<dbReference type="CDD" id="cd00077">
    <property type="entry name" value="HDc"/>
    <property type="match status" value="1"/>
</dbReference>
<evidence type="ECO:0000259" key="2">
    <source>
        <dbReference type="PROSITE" id="PS51832"/>
    </source>
</evidence>
<dbReference type="Pfam" id="PF13487">
    <property type="entry name" value="HD_5"/>
    <property type="match status" value="1"/>
</dbReference>
<protein>
    <submittedName>
        <fullName evidence="3">Uncharacterized protein</fullName>
    </submittedName>
</protein>
<proteinExistence type="predicted"/>
<dbReference type="InterPro" id="IPR003607">
    <property type="entry name" value="HD/PDEase_dom"/>
</dbReference>
<dbReference type="InterPro" id="IPR006674">
    <property type="entry name" value="HD_domain"/>
</dbReference>
<evidence type="ECO:0000313" key="4">
    <source>
        <dbReference type="Proteomes" id="UP000051012"/>
    </source>
</evidence>
<reference evidence="3 4" key="1">
    <citation type="journal article" date="2015" name="Microbiome">
        <title>Genomic resolution of linkages in carbon, nitrogen, and sulfur cycling among widespread estuary sediment bacteria.</title>
        <authorList>
            <person name="Baker B.J."/>
            <person name="Lazar C.S."/>
            <person name="Teske A.P."/>
            <person name="Dick G.J."/>
        </authorList>
    </citation>
    <scope>NUCLEOTIDE SEQUENCE [LARGE SCALE GENOMIC DNA]</scope>
    <source>
        <strain evidence="3">DG_78</strain>
    </source>
</reference>